<dbReference type="Pfam" id="PF08393">
    <property type="entry name" value="DHC_N2"/>
    <property type="match status" value="2"/>
</dbReference>
<dbReference type="GO" id="GO:0051959">
    <property type="term" value="F:dynein light intermediate chain binding"/>
    <property type="evidence" value="ECO:0007669"/>
    <property type="project" value="InterPro"/>
</dbReference>
<dbReference type="InterPro" id="IPR013602">
    <property type="entry name" value="Dynein_heavy_linker"/>
</dbReference>
<dbReference type="Gene3D" id="3.40.50.300">
    <property type="entry name" value="P-loop containing nucleotide triphosphate hydrolases"/>
    <property type="match status" value="1"/>
</dbReference>
<dbReference type="InterPro" id="IPR043157">
    <property type="entry name" value="Dynein_AAA1S"/>
</dbReference>
<dbReference type="SUPFAM" id="SSF52540">
    <property type="entry name" value="P-loop containing nucleoside triphosphate hydrolases"/>
    <property type="match status" value="1"/>
</dbReference>
<feature type="domain" description="Dynein heavy chain hydrolytic ATP-binding dynein motor region" evidence="2">
    <location>
        <begin position="909"/>
        <end position="1146"/>
    </location>
</feature>
<dbReference type="InterPro" id="IPR026983">
    <property type="entry name" value="DHC"/>
</dbReference>
<dbReference type="PANTHER" id="PTHR10676:SF396">
    <property type="entry name" value="DYNEIN AXONEMAL HEAVY CHAIN 1"/>
    <property type="match status" value="1"/>
</dbReference>
<dbReference type="Gene3D" id="1.10.8.710">
    <property type="match status" value="1"/>
</dbReference>
<sequence>LTLPTIDQLPQIVLRGHSLPKQRIAVSPLTDRRRKLANLVECGDFEVNKKRTDKSFDKNAYLGRTGELYDELIIDWDQIFFSNHFRLYSEFLEEFNRQIQRITYITQNHWPLDISELLLSCSEKWTKFLLQQPKLTNFLNSVASLQFASIPKLRVCVTEELLDNGLNIATLFVTPISHSFSDEIRKIGDKIPHAETKLYPKLFPYTKYVTVKDFGTEYKTIAVKSPLALFKFEMKRMNEITNDIEQYTSKDYELERWKKLIEDLDQLNEDVLRKQLFHRQKQFLFDFSQFQNVFIGRLKAQRMILYDVARSFLVDAANSLKVSDLMLWLNSSIERLFLLSTSKLRNKSQNEQILLISDAINTDIPQIKQLMDTMHQTLFYVMDYFVIKGQNHFIQLLYVSAKDVTFYMCTCYLLKVTEQSNKMTLEGETIQKEFDVVQNKYRSSNTISDLKRVSLKLNELHTECSKLSTEYPVIKNQLQLFDLEPIKCDIPALLHELTLFKRFSELHSQIAVCEEKWLTCNPHINEFNNLGVPKIIENLKAEFKDLQKTLDKERDESLFDILNEMRTADTTDNKPLQIKELIEMNLIANMKKIEEILNEMRTADTTDNKPLQIKELIEMNLIANMKKIEEVSAVANKELMLEDNVKLMKEQWTNVALTFAKYKDTVSGCILLQEFELVVMPDQLRLLLETHIIRTQTILASPFVTPLTNFVREWADVLELIDEFFSLYFKKALYAKVAETSNIAIITIFRLFFLSNNELMDLLSRARNINTAASFLPKLFSSIRAFEFTNRGEVCALLSGTERLKLLKPVSVVLAKRHVEKWLTDVEKEMRKTVKALIKKVVDEHSLNLVPLSELIQEQPSQIVLLYYKLSTTDAIQKTLDENRSFQELRYYWRNENLMVEMLNFSTQYEYEFISAFDLTIITRHVKKILAERFAYGGLLSGPAATGKSHTVKHLSKSLGRFFSMFNCSTEIRVKQLVSLIKGCVLSGSTLCFDEFNRLTTHGLSATISTVLSIQKAVITGQNRLRLHDNEYSVNTASAIHVTMNSNSIERRSLPANVDSAFRRVEVNASDSEQIAVILLQMSKLEQSKTIARIIISLLSMCSLLIGPRIHLDFELRALKVICNACTMDENRDVGGDTASKLAARSALRVIAPALSPIVRFL</sequence>
<accession>A0A158PPG5</accession>
<dbReference type="GO" id="GO:0030286">
    <property type="term" value="C:dynein complex"/>
    <property type="evidence" value="ECO:0007669"/>
    <property type="project" value="InterPro"/>
</dbReference>
<proteinExistence type="predicted"/>
<feature type="domain" description="Dynein heavy chain linker" evidence="1">
    <location>
        <begin position="750"/>
        <end position="840"/>
    </location>
</feature>
<dbReference type="Gene3D" id="3.20.180.20">
    <property type="entry name" value="Dynein heavy chain, N-terminal domain 2"/>
    <property type="match status" value="1"/>
</dbReference>
<reference evidence="3" key="1">
    <citation type="submission" date="2016-04" db="UniProtKB">
        <authorList>
            <consortium name="WormBaseParasite"/>
        </authorList>
    </citation>
    <scope>IDENTIFICATION</scope>
</reference>
<protein>
    <submittedName>
        <fullName evidence="3">Dynein heavy chain 7, axonemal</fullName>
    </submittedName>
</protein>
<dbReference type="GO" id="GO:0005524">
    <property type="term" value="F:ATP binding"/>
    <property type="evidence" value="ECO:0007669"/>
    <property type="project" value="InterPro"/>
</dbReference>
<evidence type="ECO:0000259" key="1">
    <source>
        <dbReference type="Pfam" id="PF08393"/>
    </source>
</evidence>
<organism evidence="3">
    <name type="scientific">Anisakis simplex</name>
    <name type="common">Herring worm</name>
    <dbReference type="NCBI Taxonomy" id="6269"/>
    <lineage>
        <taxon>Eukaryota</taxon>
        <taxon>Metazoa</taxon>
        <taxon>Ecdysozoa</taxon>
        <taxon>Nematoda</taxon>
        <taxon>Chromadorea</taxon>
        <taxon>Rhabditida</taxon>
        <taxon>Spirurina</taxon>
        <taxon>Ascaridomorpha</taxon>
        <taxon>Ascaridoidea</taxon>
        <taxon>Anisakidae</taxon>
        <taxon>Anisakis</taxon>
        <taxon>Anisakis simplex complex</taxon>
    </lineage>
</organism>
<dbReference type="GO" id="GO:0060294">
    <property type="term" value="P:cilium movement involved in cell motility"/>
    <property type="evidence" value="ECO:0007669"/>
    <property type="project" value="TreeGrafter"/>
</dbReference>
<evidence type="ECO:0000259" key="2">
    <source>
        <dbReference type="Pfam" id="PF12774"/>
    </source>
</evidence>
<dbReference type="Pfam" id="PF12774">
    <property type="entry name" value="AAA_6"/>
    <property type="match status" value="1"/>
</dbReference>
<dbReference type="WBParaSite" id="ASIM_0001456101-mRNA-1">
    <property type="protein sequence ID" value="ASIM_0001456101-mRNA-1"/>
    <property type="gene ID" value="ASIM_0001456101"/>
</dbReference>
<feature type="domain" description="Dynein heavy chain linker" evidence="1">
    <location>
        <begin position="494"/>
        <end position="727"/>
    </location>
</feature>
<dbReference type="GO" id="GO:0097729">
    <property type="term" value="C:9+2 motile cilium"/>
    <property type="evidence" value="ECO:0007669"/>
    <property type="project" value="TreeGrafter"/>
</dbReference>
<dbReference type="GO" id="GO:0008569">
    <property type="term" value="F:minus-end-directed microtubule motor activity"/>
    <property type="evidence" value="ECO:0007669"/>
    <property type="project" value="TreeGrafter"/>
</dbReference>
<dbReference type="Gene3D" id="1.20.140.100">
    <property type="entry name" value="Dynein heavy chain, N-terminal domain 2"/>
    <property type="match status" value="1"/>
</dbReference>
<evidence type="ECO:0000313" key="3">
    <source>
        <dbReference type="WBParaSite" id="ASIM_0001456101-mRNA-1"/>
    </source>
</evidence>
<dbReference type="InterPro" id="IPR042222">
    <property type="entry name" value="Dynein_2_N"/>
</dbReference>
<dbReference type="PANTHER" id="PTHR10676">
    <property type="entry name" value="DYNEIN HEAVY CHAIN FAMILY PROTEIN"/>
    <property type="match status" value="1"/>
</dbReference>
<dbReference type="InterPro" id="IPR027417">
    <property type="entry name" value="P-loop_NTPase"/>
</dbReference>
<dbReference type="InterPro" id="IPR042228">
    <property type="entry name" value="Dynein_linker_3"/>
</dbReference>
<dbReference type="GO" id="GO:0045505">
    <property type="term" value="F:dynein intermediate chain binding"/>
    <property type="evidence" value="ECO:0007669"/>
    <property type="project" value="InterPro"/>
</dbReference>
<dbReference type="InterPro" id="IPR035699">
    <property type="entry name" value="AAA_6"/>
</dbReference>
<dbReference type="AlphaFoldDB" id="A0A158PPG5"/>
<name>A0A158PPG5_ANISI</name>